<gene>
    <name evidence="1" type="ORF">RINTU1_23540</name>
</gene>
<reference evidence="1 2" key="1">
    <citation type="submission" date="2020-06" db="EMBL/GenBank/DDBJ databases">
        <title>The genome sequence of Candidatus Regiella insecticola strain Tut.</title>
        <authorList>
            <person name="Nikoh N."/>
            <person name="Tsuchida T."/>
            <person name="Koga R."/>
            <person name="Oshima K."/>
            <person name="Hattori M."/>
            <person name="Fukatsu T."/>
        </authorList>
    </citation>
    <scope>NUCLEOTIDE SEQUENCE [LARGE SCALE GENOMIC DNA]</scope>
    <source>
        <strain evidence="1 2">Tut</strain>
    </source>
</reference>
<accession>A0A6L2ZQI6</accession>
<dbReference type="AlphaFoldDB" id="A0A6L2ZQI6"/>
<evidence type="ECO:0000313" key="2">
    <source>
        <dbReference type="Proteomes" id="UP000504714"/>
    </source>
</evidence>
<sequence>MAQAVFDTLKFVKILIAKGIPVEQAEAFSDAVRESHAASDVATKRDLDDLRKDMGGLRKDMDAGFEKTDAQIASMSREIDARFEKTDAQIASMSKEIDARFEKTDAQIASVSKEMDVRFGQVDKRFDKLESKFDRVQWFIVAAALGLIFKEQIARLLSI</sequence>
<evidence type="ECO:0000313" key="1">
    <source>
        <dbReference type="EMBL" id="GFN46654.1"/>
    </source>
</evidence>
<dbReference type="Proteomes" id="UP000504714">
    <property type="component" value="Unassembled WGS sequence"/>
</dbReference>
<comment type="caution">
    <text evidence="1">The sequence shown here is derived from an EMBL/GenBank/DDBJ whole genome shotgun (WGS) entry which is preliminary data.</text>
</comment>
<dbReference type="RefSeq" id="WP_176488256.1">
    <property type="nucleotide sequence ID" value="NZ_BLXO01000004.1"/>
</dbReference>
<name>A0A6L2ZQI6_9ENTR</name>
<dbReference type="EMBL" id="BLXO01000004">
    <property type="protein sequence ID" value="GFN46654.1"/>
    <property type="molecule type" value="Genomic_DNA"/>
</dbReference>
<dbReference type="Gene3D" id="3.90.20.10">
    <property type="match status" value="1"/>
</dbReference>
<protein>
    <submittedName>
        <fullName evidence="1">Hypothetical phage protein</fullName>
    </submittedName>
</protein>
<organism evidence="1 2">
    <name type="scientific">Candidatus Regiella insecticola</name>
    <dbReference type="NCBI Taxonomy" id="138073"/>
    <lineage>
        <taxon>Bacteria</taxon>
        <taxon>Pseudomonadati</taxon>
        <taxon>Pseudomonadota</taxon>
        <taxon>Gammaproteobacteria</taxon>
        <taxon>Enterobacterales</taxon>
        <taxon>Enterobacteriaceae</taxon>
        <taxon>aphid secondary symbionts</taxon>
        <taxon>Candidatus Regiella</taxon>
    </lineage>
</organism>
<proteinExistence type="predicted"/>